<dbReference type="STRING" id="307972.A0A2G8JE85"/>
<dbReference type="InterPro" id="IPR018785">
    <property type="entry name" value="CDPF1_dom"/>
</dbReference>
<organism evidence="4 5">
    <name type="scientific">Stichopus japonicus</name>
    <name type="common">Sea cucumber</name>
    <dbReference type="NCBI Taxonomy" id="307972"/>
    <lineage>
        <taxon>Eukaryota</taxon>
        <taxon>Metazoa</taxon>
        <taxon>Echinodermata</taxon>
        <taxon>Eleutherozoa</taxon>
        <taxon>Echinozoa</taxon>
        <taxon>Holothuroidea</taxon>
        <taxon>Aspidochirotacea</taxon>
        <taxon>Aspidochirotida</taxon>
        <taxon>Stichopodidae</taxon>
        <taxon>Apostichopus</taxon>
    </lineage>
</organism>
<dbReference type="Pfam" id="PF10170">
    <property type="entry name" value="C6_DPF"/>
    <property type="match status" value="1"/>
</dbReference>
<comment type="similarity">
    <text evidence="1">Belongs to the CDPF1 family.</text>
</comment>
<gene>
    <name evidence="4" type="ORF">BSL78_29127</name>
</gene>
<name>A0A2G8JE85_STIJA</name>
<dbReference type="PANTHER" id="PTHR31849:SF1">
    <property type="entry name" value="CYSTEINE-RICH DPF MOTIF DOMAIN-CONTAINING PROTEIN 1"/>
    <property type="match status" value="1"/>
</dbReference>
<dbReference type="AlphaFoldDB" id="A0A2G8JE85"/>
<comment type="caution">
    <text evidence="4">The sequence shown here is derived from an EMBL/GenBank/DDBJ whole genome shotgun (WGS) entry which is preliminary data.</text>
</comment>
<proteinExistence type="inferred from homology"/>
<dbReference type="PANTHER" id="PTHR31849">
    <property type="entry name" value="CYSTEINE-RICH PDF MOTIF DOMAIN-CONTAINING PROTEIN 1"/>
    <property type="match status" value="1"/>
</dbReference>
<feature type="non-terminal residue" evidence="4">
    <location>
        <position position="93"/>
    </location>
</feature>
<accession>A0A2G8JE85</accession>
<feature type="domain" description="Cysteine-rich DPF motif" evidence="3">
    <location>
        <begin position="4"/>
        <end position="92"/>
    </location>
</feature>
<dbReference type="PRINTS" id="PR01995">
    <property type="entry name" value="UPF0595"/>
</dbReference>
<evidence type="ECO:0000256" key="1">
    <source>
        <dbReference type="ARBA" id="ARBA00007917"/>
    </source>
</evidence>
<reference evidence="4 5" key="1">
    <citation type="journal article" date="2017" name="PLoS Biol.">
        <title>The sea cucumber genome provides insights into morphological evolution and visceral regeneration.</title>
        <authorList>
            <person name="Zhang X."/>
            <person name="Sun L."/>
            <person name="Yuan J."/>
            <person name="Sun Y."/>
            <person name="Gao Y."/>
            <person name="Zhang L."/>
            <person name="Li S."/>
            <person name="Dai H."/>
            <person name="Hamel J.F."/>
            <person name="Liu C."/>
            <person name="Yu Y."/>
            <person name="Liu S."/>
            <person name="Lin W."/>
            <person name="Guo K."/>
            <person name="Jin S."/>
            <person name="Xu P."/>
            <person name="Storey K.B."/>
            <person name="Huan P."/>
            <person name="Zhang T."/>
            <person name="Zhou Y."/>
            <person name="Zhang J."/>
            <person name="Lin C."/>
            <person name="Li X."/>
            <person name="Xing L."/>
            <person name="Huo D."/>
            <person name="Sun M."/>
            <person name="Wang L."/>
            <person name="Mercier A."/>
            <person name="Li F."/>
            <person name="Yang H."/>
            <person name="Xiang J."/>
        </authorList>
    </citation>
    <scope>NUCLEOTIDE SEQUENCE [LARGE SCALE GENOMIC DNA]</scope>
    <source>
        <strain evidence="4">Shaxun</strain>
        <tissue evidence="4">Muscle</tissue>
    </source>
</reference>
<dbReference type="Proteomes" id="UP000230750">
    <property type="component" value="Unassembled WGS sequence"/>
</dbReference>
<evidence type="ECO:0000313" key="5">
    <source>
        <dbReference type="Proteomes" id="UP000230750"/>
    </source>
</evidence>
<dbReference type="EMBL" id="MRZV01002302">
    <property type="protein sequence ID" value="PIK34054.1"/>
    <property type="molecule type" value="Genomic_DNA"/>
</dbReference>
<evidence type="ECO:0000313" key="4">
    <source>
        <dbReference type="EMBL" id="PIK34054.1"/>
    </source>
</evidence>
<evidence type="ECO:0000259" key="3">
    <source>
        <dbReference type="Pfam" id="PF10170"/>
    </source>
</evidence>
<dbReference type="OrthoDB" id="191995at2759"/>
<keyword evidence="5" id="KW-1185">Reference proteome</keyword>
<evidence type="ECO:0000256" key="2">
    <source>
        <dbReference type="ARBA" id="ARBA00014801"/>
    </source>
</evidence>
<dbReference type="InterPro" id="IPR042426">
    <property type="entry name" value="CDPF1"/>
</dbReference>
<protein>
    <recommendedName>
        <fullName evidence="2">Cysteine-rich DPF motif domain-containing protein 1</fullName>
    </recommendedName>
</protein>
<sequence>MSEFCCALCSFSSRYDYFGRKPPFVESIVLMEKAYVLKNPFTPHDSHLTIGAHCSQCDKAVCVQQTCSVFYTRRFCKHCVEKHSEEFPQEISE</sequence>